<dbReference type="Gene3D" id="3.10.100.10">
    <property type="entry name" value="Mannose-Binding Protein A, subunit A"/>
    <property type="match status" value="1"/>
</dbReference>
<dbReference type="InterPro" id="IPR050111">
    <property type="entry name" value="C-type_lectin/snaclec_domain"/>
</dbReference>
<accession>R7U9P3</accession>
<dbReference type="HOGENOM" id="CLU_1290054_0_0_1"/>
<dbReference type="SMART" id="SM00034">
    <property type="entry name" value="CLECT"/>
    <property type="match status" value="1"/>
</dbReference>
<dbReference type="InterPro" id="IPR016186">
    <property type="entry name" value="C-type_lectin-like/link_sf"/>
</dbReference>
<sequence>MSFKAFIKDVLIMETAFLYHPEIRNIQHVALSIVAFVHVGMFTRMMQIHIFAFLGICLWGAVDANDDFVPVDLGCLEESGKAYKSYDNPKLSWDEGDYYCRITFTDGHLANINNQAEFDFIDSKDTGDRWIGYYGGPTADSFVWTDSGETSYSNWEENSPNNSLTDNAVRIIDHKFQDFQMTEKAGFICQSNCIEDATTPSQVLSEAVSVLVNE</sequence>
<dbReference type="AlphaFoldDB" id="R7U9P3"/>
<keyword evidence="4" id="KW-1185">Reference proteome</keyword>
<evidence type="ECO:0000313" key="2">
    <source>
        <dbReference type="EMBL" id="ELT99820.1"/>
    </source>
</evidence>
<dbReference type="PROSITE" id="PS50041">
    <property type="entry name" value="C_TYPE_LECTIN_2"/>
    <property type="match status" value="1"/>
</dbReference>
<dbReference type="EMBL" id="AMQN01001869">
    <property type="status" value="NOT_ANNOTATED_CDS"/>
    <property type="molecule type" value="Genomic_DNA"/>
</dbReference>
<evidence type="ECO:0000313" key="4">
    <source>
        <dbReference type="Proteomes" id="UP000014760"/>
    </source>
</evidence>
<dbReference type="Pfam" id="PF00059">
    <property type="entry name" value="Lectin_C"/>
    <property type="match status" value="1"/>
</dbReference>
<name>R7U9P3_CAPTE</name>
<dbReference type="SUPFAM" id="SSF56436">
    <property type="entry name" value="C-type lectin-like"/>
    <property type="match status" value="1"/>
</dbReference>
<evidence type="ECO:0000259" key="1">
    <source>
        <dbReference type="PROSITE" id="PS50041"/>
    </source>
</evidence>
<dbReference type="InterPro" id="IPR016187">
    <property type="entry name" value="CTDL_fold"/>
</dbReference>
<dbReference type="Proteomes" id="UP000014760">
    <property type="component" value="Unassembled WGS sequence"/>
</dbReference>
<dbReference type="InterPro" id="IPR001304">
    <property type="entry name" value="C-type_lectin-like"/>
</dbReference>
<dbReference type="CDD" id="cd00037">
    <property type="entry name" value="CLECT"/>
    <property type="match status" value="1"/>
</dbReference>
<dbReference type="STRING" id="283909.R7U9P3"/>
<reference evidence="3" key="3">
    <citation type="submission" date="2015-06" db="UniProtKB">
        <authorList>
            <consortium name="EnsemblMetazoa"/>
        </authorList>
    </citation>
    <scope>IDENTIFICATION</scope>
</reference>
<evidence type="ECO:0000313" key="3">
    <source>
        <dbReference type="EnsemblMetazoa" id="CapteP210803"/>
    </source>
</evidence>
<dbReference type="EMBL" id="KB306459">
    <property type="protein sequence ID" value="ELT99820.1"/>
    <property type="molecule type" value="Genomic_DNA"/>
</dbReference>
<dbReference type="EnsemblMetazoa" id="CapteT210803">
    <property type="protein sequence ID" value="CapteP210803"/>
    <property type="gene ID" value="CapteG210803"/>
</dbReference>
<reference evidence="4" key="1">
    <citation type="submission" date="2012-12" db="EMBL/GenBank/DDBJ databases">
        <authorList>
            <person name="Hellsten U."/>
            <person name="Grimwood J."/>
            <person name="Chapman J.A."/>
            <person name="Shapiro H."/>
            <person name="Aerts A."/>
            <person name="Otillar R.P."/>
            <person name="Terry A.Y."/>
            <person name="Boore J.L."/>
            <person name="Simakov O."/>
            <person name="Marletaz F."/>
            <person name="Cho S.-J."/>
            <person name="Edsinger-Gonzales E."/>
            <person name="Havlak P."/>
            <person name="Kuo D.-H."/>
            <person name="Larsson T."/>
            <person name="Lv J."/>
            <person name="Arendt D."/>
            <person name="Savage R."/>
            <person name="Osoegawa K."/>
            <person name="de Jong P."/>
            <person name="Lindberg D.R."/>
            <person name="Seaver E.C."/>
            <person name="Weisblat D.A."/>
            <person name="Putnam N.H."/>
            <person name="Grigoriev I.V."/>
            <person name="Rokhsar D.S."/>
        </authorList>
    </citation>
    <scope>NUCLEOTIDE SEQUENCE</scope>
    <source>
        <strain evidence="4">I ESC-2004</strain>
    </source>
</reference>
<organism evidence="2">
    <name type="scientific">Capitella teleta</name>
    <name type="common">Polychaete worm</name>
    <dbReference type="NCBI Taxonomy" id="283909"/>
    <lineage>
        <taxon>Eukaryota</taxon>
        <taxon>Metazoa</taxon>
        <taxon>Spiralia</taxon>
        <taxon>Lophotrochozoa</taxon>
        <taxon>Annelida</taxon>
        <taxon>Polychaeta</taxon>
        <taxon>Sedentaria</taxon>
        <taxon>Scolecida</taxon>
        <taxon>Capitellidae</taxon>
        <taxon>Capitella</taxon>
    </lineage>
</organism>
<protein>
    <recommendedName>
        <fullName evidence="1">C-type lectin domain-containing protein</fullName>
    </recommendedName>
</protein>
<feature type="domain" description="C-type lectin" evidence="1">
    <location>
        <begin position="78"/>
        <end position="190"/>
    </location>
</feature>
<reference evidence="2 4" key="2">
    <citation type="journal article" date="2013" name="Nature">
        <title>Insights into bilaterian evolution from three spiralian genomes.</title>
        <authorList>
            <person name="Simakov O."/>
            <person name="Marletaz F."/>
            <person name="Cho S.J."/>
            <person name="Edsinger-Gonzales E."/>
            <person name="Havlak P."/>
            <person name="Hellsten U."/>
            <person name="Kuo D.H."/>
            <person name="Larsson T."/>
            <person name="Lv J."/>
            <person name="Arendt D."/>
            <person name="Savage R."/>
            <person name="Osoegawa K."/>
            <person name="de Jong P."/>
            <person name="Grimwood J."/>
            <person name="Chapman J.A."/>
            <person name="Shapiro H."/>
            <person name="Aerts A."/>
            <person name="Otillar R.P."/>
            <person name="Terry A.Y."/>
            <person name="Boore J.L."/>
            <person name="Grigoriev I.V."/>
            <person name="Lindberg D.R."/>
            <person name="Seaver E.C."/>
            <person name="Weisblat D.A."/>
            <person name="Putnam N.H."/>
            <person name="Rokhsar D.S."/>
        </authorList>
    </citation>
    <scope>NUCLEOTIDE SEQUENCE</scope>
    <source>
        <strain evidence="2 4">I ESC-2004</strain>
    </source>
</reference>
<dbReference type="OrthoDB" id="5970244at2759"/>
<proteinExistence type="predicted"/>
<gene>
    <name evidence="2" type="ORF">CAPTEDRAFT_210803</name>
</gene>
<dbReference type="PANTHER" id="PTHR22803">
    <property type="entry name" value="MANNOSE, PHOSPHOLIPASE, LECTIN RECEPTOR RELATED"/>
    <property type="match status" value="1"/>
</dbReference>